<keyword evidence="2" id="KW-0813">Transport</keyword>
<keyword evidence="7 9" id="KW-0472">Membrane</keyword>
<evidence type="ECO:0000256" key="7">
    <source>
        <dbReference type="ARBA" id="ARBA00023136"/>
    </source>
</evidence>
<evidence type="ECO:0000256" key="4">
    <source>
        <dbReference type="ARBA" id="ARBA00022781"/>
    </source>
</evidence>
<accession>A0A411K3B7</accession>
<evidence type="ECO:0000313" key="10">
    <source>
        <dbReference type="EMBL" id="QBC71815.1"/>
    </source>
</evidence>
<gene>
    <name evidence="10" type="primary">cemA</name>
</gene>
<name>A0A411K3B7_9CARY</name>
<evidence type="ECO:0000256" key="8">
    <source>
        <dbReference type="ARBA" id="ARBA00043980"/>
    </source>
</evidence>
<keyword evidence="10" id="KW-0934">Plastid</keyword>
<dbReference type="InterPro" id="IPR004282">
    <property type="entry name" value="CemA"/>
</dbReference>
<keyword evidence="3 9" id="KW-0812">Transmembrane</keyword>
<reference evidence="10" key="1">
    <citation type="journal article" date="2019" name="Mol. Phylogenet. Evol.">
        <title>Plastid phylogenomic insights into the evolution of Caryophyllales.</title>
        <authorList>
            <person name="Yao G."/>
            <person name="Jin J.J."/>
            <person name="Li H.T."/>
            <person name="Yang J.B."/>
            <person name="Shiva Mandala V."/>
            <person name="Croley M."/>
            <person name="Mostow R."/>
            <person name="Douglas N.A."/>
            <person name="Chase M.W."/>
            <person name="Christenhusz M.J."/>
            <person name="Soltis D.E."/>
            <person name="Soltis P.S."/>
            <person name="Smith S.A."/>
            <person name="Brockington S.F."/>
            <person name="Moore M.J."/>
            <person name="Yi T.S."/>
            <person name="Li D.Z."/>
        </authorList>
    </citation>
    <scope>NUCLEOTIDE SEQUENCE</scope>
</reference>
<proteinExistence type="inferred from homology"/>
<evidence type="ECO:0000256" key="1">
    <source>
        <dbReference type="ARBA" id="ARBA00004141"/>
    </source>
</evidence>
<keyword evidence="5 9" id="KW-1133">Transmembrane helix</keyword>
<dbReference type="AlphaFoldDB" id="A0A411K3B7"/>
<keyword evidence="4" id="KW-0375">Hydrogen ion transport</keyword>
<dbReference type="Pfam" id="PF03040">
    <property type="entry name" value="CemA"/>
    <property type="match status" value="1"/>
</dbReference>
<dbReference type="HAMAP" id="MF_01308">
    <property type="entry name" value="CemA_PxcA"/>
    <property type="match status" value="1"/>
</dbReference>
<dbReference type="EMBL" id="MK397919">
    <property type="protein sequence ID" value="QBC71815.1"/>
    <property type="molecule type" value="Genomic_DNA"/>
</dbReference>
<keyword evidence="6" id="KW-0406">Ion transport</keyword>
<evidence type="ECO:0000256" key="9">
    <source>
        <dbReference type="SAM" id="Phobius"/>
    </source>
</evidence>
<geneLocation type="plastid" evidence="10"/>
<dbReference type="GO" id="GO:1902600">
    <property type="term" value="P:proton transmembrane transport"/>
    <property type="evidence" value="ECO:0007669"/>
    <property type="project" value="UniProtKB-KW"/>
</dbReference>
<evidence type="ECO:0000256" key="2">
    <source>
        <dbReference type="ARBA" id="ARBA00022448"/>
    </source>
</evidence>
<dbReference type="PANTHER" id="PTHR33650:SF2">
    <property type="entry name" value="CHLOROPLAST ENVELOPE MEMBRANE PROTEIN"/>
    <property type="match status" value="1"/>
</dbReference>
<dbReference type="PANTHER" id="PTHR33650">
    <property type="entry name" value="CHLOROPLAST ENVELOPE MEMBRANE PROTEIN-RELATED"/>
    <property type="match status" value="1"/>
</dbReference>
<evidence type="ECO:0000256" key="5">
    <source>
        <dbReference type="ARBA" id="ARBA00022989"/>
    </source>
</evidence>
<comment type="similarity">
    <text evidence="8">Belongs to the CemA family.</text>
</comment>
<evidence type="ECO:0000256" key="3">
    <source>
        <dbReference type="ARBA" id="ARBA00022692"/>
    </source>
</evidence>
<sequence length="231" mass="27021">MVKKKAFLPLFYLVSIVFLPWWISLLFTKSLESWLTNWWKTKQGETFLNDIQEKSILERFLALEDLLLLDEMIKEYPETHLQKLGIGSQKEISQLINLHNEDCIHTILHFSTNGISFLILSAYAILRNEELLFLNSCLQEFVCNLSDTIKAFLIILVTDFCVGYHSHHGWELMISSIYHDFGFDPNDQILSVLGSILPVIVDTIFKYWVFHYLNRLSPSLVVIYHSMNEPF</sequence>
<feature type="transmembrane region" description="Helical" evidence="9">
    <location>
        <begin position="6"/>
        <end position="27"/>
    </location>
</feature>
<dbReference type="GO" id="GO:0016020">
    <property type="term" value="C:membrane"/>
    <property type="evidence" value="ECO:0007669"/>
    <property type="project" value="UniProtKB-SubCell"/>
</dbReference>
<organism evidence="10">
    <name type="scientific">Drosera indica</name>
    <dbReference type="NCBI Taxonomy" id="16680"/>
    <lineage>
        <taxon>Eukaryota</taxon>
        <taxon>Viridiplantae</taxon>
        <taxon>Streptophyta</taxon>
        <taxon>Embryophyta</taxon>
        <taxon>Tracheophyta</taxon>
        <taxon>Spermatophyta</taxon>
        <taxon>Magnoliopsida</taxon>
        <taxon>eudicotyledons</taxon>
        <taxon>Gunneridae</taxon>
        <taxon>Pentapetalae</taxon>
        <taxon>Caryophyllales</taxon>
        <taxon>Droseraceae</taxon>
        <taxon>Drosera</taxon>
    </lineage>
</organism>
<comment type="subcellular location">
    <subcellularLocation>
        <location evidence="1">Membrane</location>
        <topology evidence="1">Multi-pass membrane protein</topology>
    </subcellularLocation>
</comment>
<protein>
    <submittedName>
        <fullName evidence="10">Envelope membrane protein</fullName>
    </submittedName>
</protein>
<evidence type="ECO:0000256" key="6">
    <source>
        <dbReference type="ARBA" id="ARBA00023065"/>
    </source>
</evidence>